<dbReference type="SMART" id="SM00702">
    <property type="entry name" value="P4Hc"/>
    <property type="match status" value="1"/>
</dbReference>
<keyword evidence="3" id="KW-0847">Vitamin C</keyword>
<name>A0ABD0JTR6_9CAEN</name>
<dbReference type="InterPro" id="IPR019734">
    <property type="entry name" value="TPR_rpt"/>
</dbReference>
<keyword evidence="6" id="KW-0408">Iron</keyword>
<dbReference type="InterPro" id="IPR013547">
    <property type="entry name" value="P4H_N"/>
</dbReference>
<evidence type="ECO:0000256" key="1">
    <source>
        <dbReference type="ARBA" id="ARBA00001961"/>
    </source>
</evidence>
<dbReference type="Gene3D" id="2.60.120.620">
    <property type="entry name" value="q2cbj1_9rhob like domain"/>
    <property type="match status" value="1"/>
</dbReference>
<evidence type="ECO:0000256" key="7">
    <source>
        <dbReference type="PROSITE-ProRule" id="PRU00339"/>
    </source>
</evidence>
<reference evidence="10 11" key="1">
    <citation type="journal article" date="2023" name="Sci. Data">
        <title>Genome assembly of the Korean intertidal mud-creeper Batillaria attramentaria.</title>
        <authorList>
            <person name="Patra A.K."/>
            <person name="Ho P.T."/>
            <person name="Jun S."/>
            <person name="Lee S.J."/>
            <person name="Kim Y."/>
            <person name="Won Y.J."/>
        </authorList>
    </citation>
    <scope>NUCLEOTIDE SEQUENCE [LARGE SCALE GENOMIC DNA]</scope>
    <source>
        <strain evidence="10">Wonlab-2016</strain>
    </source>
</reference>
<proteinExistence type="predicted"/>
<dbReference type="AlphaFoldDB" id="A0ABD0JTR6"/>
<dbReference type="Gene3D" id="1.25.40.10">
    <property type="entry name" value="Tetratricopeptide repeat domain"/>
    <property type="match status" value="1"/>
</dbReference>
<dbReference type="GO" id="GO:0051213">
    <property type="term" value="F:dioxygenase activity"/>
    <property type="evidence" value="ECO:0007669"/>
    <property type="project" value="UniProtKB-KW"/>
</dbReference>
<evidence type="ECO:0000256" key="2">
    <source>
        <dbReference type="ARBA" id="ARBA00022723"/>
    </source>
</evidence>
<dbReference type="InterPro" id="IPR011990">
    <property type="entry name" value="TPR-like_helical_dom_sf"/>
</dbReference>
<comment type="caution">
    <text evidence="10">The sequence shown here is derived from an EMBL/GenBank/DDBJ whole genome shotgun (WGS) entry which is preliminary data.</text>
</comment>
<keyword evidence="2" id="KW-0479">Metal-binding</keyword>
<keyword evidence="5" id="KW-0560">Oxidoreductase</keyword>
<sequence length="487" mass="55520">MDIGQRKHRSYSEAMHWLLSLLLLLVVTSVVAMPSSQVKKLAEVRDELLQALQYQSNDTGDTARILLTTLWQGRQSRESQRDMARHPNGVYHLMKFYLAQSLKWKPSSAVGRRMAGLRSILPSYDNFKAAKQSLIRLQQTYHLNVIDMYAGDYLGHRGPPLTPPDAIQFGMQAFTAHDLELCRQWLDLAEEKMREQKDDSDVSRLAFTLAMLSRVYNMLNQTERARDLYNESFALDPDAFDFDALRKELSGEISHFVNTTEYQTSSELNKLCSRDKEHRVSEVLPYHVCRYKATPHVPYALHKEEILSHRPYVSLFYDMMTPAEVVHEASNSVRTADSCWIQDDVPVARAVSLKVKAATGLEVMPDVGSLIYYTDIQQPSSESLQLNDAEKGHTVFPHLGISVAPLKGMALFWYNFEPDMNEIQWLTIHAGCPVLYGNKWIVNKWILSHGNMFRRPCGTTPNALQADIEQLLQARDAAANIQAFHSD</sequence>
<feature type="signal peptide" evidence="8">
    <location>
        <begin position="1"/>
        <end position="32"/>
    </location>
</feature>
<dbReference type="PANTHER" id="PTHR10869:SF244">
    <property type="entry name" value="PROLYL 4-HYDROXYLASE SUBUNIT ALPHA-2"/>
    <property type="match status" value="1"/>
</dbReference>
<evidence type="ECO:0000256" key="3">
    <source>
        <dbReference type="ARBA" id="ARBA00022896"/>
    </source>
</evidence>
<organism evidence="10 11">
    <name type="scientific">Batillaria attramentaria</name>
    <dbReference type="NCBI Taxonomy" id="370345"/>
    <lineage>
        <taxon>Eukaryota</taxon>
        <taxon>Metazoa</taxon>
        <taxon>Spiralia</taxon>
        <taxon>Lophotrochozoa</taxon>
        <taxon>Mollusca</taxon>
        <taxon>Gastropoda</taxon>
        <taxon>Caenogastropoda</taxon>
        <taxon>Sorbeoconcha</taxon>
        <taxon>Cerithioidea</taxon>
        <taxon>Batillariidae</taxon>
        <taxon>Batillaria</taxon>
    </lineage>
</organism>
<comment type="cofactor">
    <cofactor evidence="1">
        <name>L-ascorbate</name>
        <dbReference type="ChEBI" id="CHEBI:38290"/>
    </cofactor>
</comment>
<accession>A0ABD0JTR6</accession>
<feature type="domain" description="Prolyl 4-hydroxylase alpha subunit" evidence="9">
    <location>
        <begin position="298"/>
        <end position="447"/>
    </location>
</feature>
<dbReference type="PANTHER" id="PTHR10869">
    <property type="entry name" value="PROLYL 4-HYDROXYLASE ALPHA SUBUNIT"/>
    <property type="match status" value="1"/>
</dbReference>
<evidence type="ECO:0000256" key="8">
    <source>
        <dbReference type="SAM" id="SignalP"/>
    </source>
</evidence>
<evidence type="ECO:0000256" key="6">
    <source>
        <dbReference type="ARBA" id="ARBA00023004"/>
    </source>
</evidence>
<dbReference type="Proteomes" id="UP001519460">
    <property type="component" value="Unassembled WGS sequence"/>
</dbReference>
<keyword evidence="7" id="KW-0802">TPR repeat</keyword>
<evidence type="ECO:0000313" key="10">
    <source>
        <dbReference type="EMBL" id="KAK7478166.1"/>
    </source>
</evidence>
<dbReference type="EMBL" id="JACVVK020000332">
    <property type="protein sequence ID" value="KAK7478166.1"/>
    <property type="molecule type" value="Genomic_DNA"/>
</dbReference>
<dbReference type="PROSITE" id="PS50005">
    <property type="entry name" value="TPR"/>
    <property type="match status" value="1"/>
</dbReference>
<evidence type="ECO:0000259" key="9">
    <source>
        <dbReference type="SMART" id="SM00702"/>
    </source>
</evidence>
<dbReference type="Pfam" id="PF08336">
    <property type="entry name" value="P4Ha_N"/>
    <property type="match status" value="1"/>
</dbReference>
<dbReference type="GO" id="GO:0046872">
    <property type="term" value="F:metal ion binding"/>
    <property type="evidence" value="ECO:0007669"/>
    <property type="project" value="UniProtKB-KW"/>
</dbReference>
<keyword evidence="4" id="KW-0223">Dioxygenase</keyword>
<keyword evidence="11" id="KW-1185">Reference proteome</keyword>
<dbReference type="InterPro" id="IPR006620">
    <property type="entry name" value="Pro_4_hyd_alph"/>
</dbReference>
<feature type="chain" id="PRO_5044775534" description="Prolyl 4-hydroxylase alpha subunit domain-containing protein" evidence="8">
    <location>
        <begin position="33"/>
        <end position="487"/>
    </location>
</feature>
<gene>
    <name evidence="10" type="ORF">BaRGS_00030613</name>
</gene>
<protein>
    <recommendedName>
        <fullName evidence="9">Prolyl 4-hydroxylase alpha subunit domain-containing protein</fullName>
    </recommendedName>
</protein>
<evidence type="ECO:0000256" key="4">
    <source>
        <dbReference type="ARBA" id="ARBA00022964"/>
    </source>
</evidence>
<feature type="repeat" description="TPR" evidence="7">
    <location>
        <begin position="206"/>
        <end position="239"/>
    </location>
</feature>
<evidence type="ECO:0000313" key="11">
    <source>
        <dbReference type="Proteomes" id="UP001519460"/>
    </source>
</evidence>
<dbReference type="GO" id="GO:0031418">
    <property type="term" value="F:L-ascorbic acid binding"/>
    <property type="evidence" value="ECO:0007669"/>
    <property type="project" value="UniProtKB-KW"/>
</dbReference>
<evidence type="ECO:0000256" key="5">
    <source>
        <dbReference type="ARBA" id="ARBA00023002"/>
    </source>
</evidence>
<keyword evidence="8" id="KW-0732">Signal</keyword>
<dbReference type="InterPro" id="IPR045054">
    <property type="entry name" value="P4HA-like"/>
</dbReference>